<dbReference type="InterPro" id="IPR050625">
    <property type="entry name" value="ParA/MinD_ATPase"/>
</dbReference>
<proteinExistence type="predicted"/>
<evidence type="ECO:0000256" key="2">
    <source>
        <dbReference type="ARBA" id="ARBA00022840"/>
    </source>
</evidence>
<comment type="caution">
    <text evidence="4">The sequence shown here is derived from an EMBL/GenBank/DDBJ whole genome shotgun (WGS) entry which is preliminary data.</text>
</comment>
<dbReference type="Proteomes" id="UP000242636">
    <property type="component" value="Unassembled WGS sequence"/>
</dbReference>
<evidence type="ECO:0000313" key="4">
    <source>
        <dbReference type="EMBL" id="OOV26265.1"/>
    </source>
</evidence>
<evidence type="ECO:0000313" key="5">
    <source>
        <dbReference type="Proteomes" id="UP000242636"/>
    </source>
</evidence>
<keyword evidence="1" id="KW-0547">Nucleotide-binding</keyword>
<name>A0A1T1CCA8_9SYNE</name>
<organism evidence="4 5">
    <name type="scientific">Candidatus Synechococcus spongiarum LMB bulk15M</name>
    <dbReference type="NCBI Taxonomy" id="1943582"/>
    <lineage>
        <taxon>Bacteria</taxon>
        <taxon>Bacillati</taxon>
        <taxon>Cyanobacteriota</taxon>
        <taxon>Cyanophyceae</taxon>
        <taxon>Synechococcales</taxon>
        <taxon>Synechococcaceae</taxon>
        <taxon>Synechococcus</taxon>
    </lineage>
</organism>
<feature type="domain" description="CobQ/CobB/MinD/ParA nucleotide binding" evidence="3">
    <location>
        <begin position="137"/>
        <end position="275"/>
    </location>
</feature>
<dbReference type="GO" id="GO:0051782">
    <property type="term" value="P:negative regulation of cell division"/>
    <property type="evidence" value="ECO:0007669"/>
    <property type="project" value="TreeGrafter"/>
</dbReference>
<protein>
    <recommendedName>
        <fullName evidence="3">CobQ/CobB/MinD/ParA nucleotide binding domain-containing protein</fullName>
    </recommendedName>
</protein>
<dbReference type="GO" id="GO:0009898">
    <property type="term" value="C:cytoplasmic side of plasma membrane"/>
    <property type="evidence" value="ECO:0007669"/>
    <property type="project" value="TreeGrafter"/>
</dbReference>
<accession>A0A1T1CCA8</accession>
<dbReference type="PANTHER" id="PTHR43384:SF6">
    <property type="entry name" value="SEPTUM SITE-DETERMINING PROTEIN MIND HOMOLOG, CHLOROPLASTIC"/>
    <property type="match status" value="1"/>
</dbReference>
<evidence type="ECO:0000259" key="3">
    <source>
        <dbReference type="Pfam" id="PF01656"/>
    </source>
</evidence>
<dbReference type="EMBL" id="MWLD01000074">
    <property type="protein sequence ID" value="OOV26265.1"/>
    <property type="molecule type" value="Genomic_DNA"/>
</dbReference>
<dbReference type="Pfam" id="PF01656">
    <property type="entry name" value="CbiA"/>
    <property type="match status" value="1"/>
</dbReference>
<dbReference type="GO" id="GO:0005829">
    <property type="term" value="C:cytosol"/>
    <property type="evidence" value="ECO:0007669"/>
    <property type="project" value="TreeGrafter"/>
</dbReference>
<evidence type="ECO:0000256" key="1">
    <source>
        <dbReference type="ARBA" id="ARBA00022741"/>
    </source>
</evidence>
<keyword evidence="5" id="KW-1185">Reference proteome</keyword>
<dbReference type="AlphaFoldDB" id="A0A1T1CCA8"/>
<dbReference type="PANTHER" id="PTHR43384">
    <property type="entry name" value="SEPTUM SITE-DETERMINING PROTEIN MIND HOMOLOG, CHLOROPLASTIC-RELATED"/>
    <property type="match status" value="1"/>
</dbReference>
<keyword evidence="2" id="KW-0067">ATP-binding</keyword>
<dbReference type="InterPro" id="IPR027417">
    <property type="entry name" value="P-loop_NTPase"/>
</dbReference>
<dbReference type="SUPFAM" id="SSF52540">
    <property type="entry name" value="P-loop containing nucleoside triphosphate hydrolases"/>
    <property type="match status" value="1"/>
</dbReference>
<dbReference type="GO" id="GO:0005524">
    <property type="term" value="F:ATP binding"/>
    <property type="evidence" value="ECO:0007669"/>
    <property type="project" value="UniProtKB-KW"/>
</dbReference>
<sequence>MTFDRILPVLADFLQAEWHDVEPYLPLLVNRDLNGRVRIVLDEKHEQDQGGEDTPLQRLAVAIHQRLTPHTTTPERFWLFEGDCDALIQSSQTFPLQDSAGNIIPDIFVVDRLVSEVTWSSIRPESTDGGIPRFVFYAVKGGVGRSTAVAACAAALAQAGQQVLVLDLDLESPGLSSSLLPPDRQPAFGIADWLVEDLVNNGDAVSDDLSALCPLSSASRGEIRVVPAHGREPGEYLSKLGRIRMPKFVEGGGRQIWSERLERLIRDLEQRHNPDIVLIDSRAGIDEMASACVTDLGAGRIYLFALDSRQTWSGYRLLFKHWQQYGGVRQIRASLKIVGAMVPTWGDSARKEAIIALREHAYNEFLESVYDEAPAPSEEPDSASYDSLNSFSFDLKDEDAPHNPYCISWNQDFAAIQSHYNRLNDMGSSTANPINLVYGELIADLNTFLLRPEP</sequence>
<dbReference type="NCBIfam" id="NF047398">
    <property type="entry name" value="AAA_KGGVGR"/>
    <property type="match status" value="1"/>
</dbReference>
<dbReference type="GO" id="GO:0016887">
    <property type="term" value="F:ATP hydrolysis activity"/>
    <property type="evidence" value="ECO:0007669"/>
    <property type="project" value="TreeGrafter"/>
</dbReference>
<dbReference type="Gene3D" id="3.40.50.300">
    <property type="entry name" value="P-loop containing nucleotide triphosphate hydrolases"/>
    <property type="match status" value="1"/>
</dbReference>
<gene>
    <name evidence="4" type="ORF">BV61_06780</name>
</gene>
<reference evidence="4 5" key="1">
    <citation type="submission" date="2017-02" db="EMBL/GenBank/DDBJ databases">
        <title>Draft Genome Sequences of 'Candidatus Synechococcus spongiarum', Cyanobacterial Symbionts of the Mediterranean Sponge Aplysina aerophoba from two locations.</title>
        <authorList>
            <person name="Slaby B.M."/>
            <person name="Hentschel U."/>
        </authorList>
    </citation>
    <scope>NUCLEOTIDE SEQUENCE [LARGE SCALE GENOMIC DNA]</scope>
    <source>
        <strain evidence="4">LMB bulk15M</strain>
    </source>
</reference>
<dbReference type="InterPro" id="IPR002586">
    <property type="entry name" value="CobQ/CobB/MinD/ParA_Nub-bd_dom"/>
</dbReference>